<dbReference type="SMART" id="SM00388">
    <property type="entry name" value="HisKA"/>
    <property type="match status" value="1"/>
</dbReference>
<evidence type="ECO:0000256" key="5">
    <source>
        <dbReference type="ARBA" id="ARBA00022741"/>
    </source>
</evidence>
<keyword evidence="12" id="KW-1185">Reference proteome</keyword>
<evidence type="ECO:0000259" key="10">
    <source>
        <dbReference type="PROSITE" id="PS50109"/>
    </source>
</evidence>
<proteinExistence type="predicted"/>
<dbReference type="SMART" id="SM00387">
    <property type="entry name" value="HATPase_c"/>
    <property type="match status" value="1"/>
</dbReference>
<dbReference type="InterPro" id="IPR036097">
    <property type="entry name" value="HisK_dim/P_sf"/>
</dbReference>
<dbReference type="RefSeq" id="WP_377005106.1">
    <property type="nucleotide sequence ID" value="NZ_JBHSGG010000035.1"/>
</dbReference>
<dbReference type="Gene3D" id="3.30.565.10">
    <property type="entry name" value="Histidine kinase-like ATPase, C-terminal domain"/>
    <property type="match status" value="1"/>
</dbReference>
<dbReference type="PANTHER" id="PTHR43065">
    <property type="entry name" value="SENSOR HISTIDINE KINASE"/>
    <property type="match status" value="1"/>
</dbReference>
<dbReference type="SUPFAM" id="SSF47384">
    <property type="entry name" value="Homodimeric domain of signal transducing histidine kinase"/>
    <property type="match status" value="1"/>
</dbReference>
<feature type="transmembrane region" description="Helical" evidence="9">
    <location>
        <begin position="175"/>
        <end position="195"/>
    </location>
</feature>
<protein>
    <recommendedName>
        <fullName evidence="2">histidine kinase</fullName>
        <ecNumber evidence="2">2.7.13.3</ecNumber>
    </recommendedName>
</protein>
<keyword evidence="7" id="KW-0067">ATP-binding</keyword>
<dbReference type="Gene3D" id="1.10.287.130">
    <property type="match status" value="1"/>
</dbReference>
<organism evidence="11 12">
    <name type="scientific">Coralloluteibacterium thermophilum</name>
    <dbReference type="NCBI Taxonomy" id="2707049"/>
    <lineage>
        <taxon>Bacteria</taxon>
        <taxon>Pseudomonadati</taxon>
        <taxon>Pseudomonadota</taxon>
        <taxon>Gammaproteobacteria</taxon>
        <taxon>Lysobacterales</taxon>
        <taxon>Lysobacteraceae</taxon>
        <taxon>Coralloluteibacterium</taxon>
    </lineage>
</organism>
<name>A0ABV9NLQ5_9GAMM</name>
<evidence type="ECO:0000256" key="8">
    <source>
        <dbReference type="ARBA" id="ARBA00023012"/>
    </source>
</evidence>
<keyword evidence="9" id="KW-0812">Transmembrane</keyword>
<dbReference type="GO" id="GO:0016301">
    <property type="term" value="F:kinase activity"/>
    <property type="evidence" value="ECO:0007669"/>
    <property type="project" value="UniProtKB-KW"/>
</dbReference>
<comment type="catalytic activity">
    <reaction evidence="1">
        <text>ATP + protein L-histidine = ADP + protein N-phospho-L-histidine.</text>
        <dbReference type="EC" id="2.7.13.3"/>
    </reaction>
</comment>
<evidence type="ECO:0000256" key="2">
    <source>
        <dbReference type="ARBA" id="ARBA00012438"/>
    </source>
</evidence>
<dbReference type="InterPro" id="IPR036890">
    <property type="entry name" value="HATPase_C_sf"/>
</dbReference>
<dbReference type="InterPro" id="IPR003661">
    <property type="entry name" value="HisK_dim/P_dom"/>
</dbReference>
<dbReference type="PROSITE" id="PS50109">
    <property type="entry name" value="HIS_KIN"/>
    <property type="match status" value="1"/>
</dbReference>
<reference evidence="12" key="1">
    <citation type="journal article" date="2019" name="Int. J. Syst. Evol. Microbiol.">
        <title>The Global Catalogue of Microorganisms (GCM) 10K type strain sequencing project: providing services to taxonomists for standard genome sequencing and annotation.</title>
        <authorList>
            <consortium name="The Broad Institute Genomics Platform"/>
            <consortium name="The Broad Institute Genome Sequencing Center for Infectious Disease"/>
            <person name="Wu L."/>
            <person name="Ma J."/>
        </authorList>
    </citation>
    <scope>NUCLEOTIDE SEQUENCE [LARGE SCALE GENOMIC DNA]</scope>
    <source>
        <strain evidence="12">CGMCC 1.13574</strain>
    </source>
</reference>
<feature type="transmembrane region" description="Helical" evidence="9">
    <location>
        <begin position="73"/>
        <end position="92"/>
    </location>
</feature>
<dbReference type="SUPFAM" id="SSF55874">
    <property type="entry name" value="ATPase domain of HSP90 chaperone/DNA topoisomerase II/histidine kinase"/>
    <property type="match status" value="1"/>
</dbReference>
<accession>A0ABV9NLQ5</accession>
<feature type="domain" description="Histidine kinase" evidence="10">
    <location>
        <begin position="252"/>
        <end position="460"/>
    </location>
</feature>
<dbReference type="Pfam" id="PF02518">
    <property type="entry name" value="HATPase_c"/>
    <property type="match status" value="1"/>
</dbReference>
<dbReference type="InterPro" id="IPR003594">
    <property type="entry name" value="HATPase_dom"/>
</dbReference>
<dbReference type="EC" id="2.7.13.3" evidence="2"/>
<feature type="transmembrane region" description="Helical" evidence="9">
    <location>
        <begin position="40"/>
        <end position="61"/>
    </location>
</feature>
<evidence type="ECO:0000256" key="9">
    <source>
        <dbReference type="SAM" id="Phobius"/>
    </source>
</evidence>
<evidence type="ECO:0000256" key="7">
    <source>
        <dbReference type="ARBA" id="ARBA00022840"/>
    </source>
</evidence>
<dbReference type="PRINTS" id="PR00344">
    <property type="entry name" value="BCTRLSENSOR"/>
</dbReference>
<dbReference type="PANTHER" id="PTHR43065:SF46">
    <property type="entry name" value="C4-DICARBOXYLATE TRANSPORT SENSOR PROTEIN DCTB"/>
    <property type="match status" value="1"/>
</dbReference>
<evidence type="ECO:0000256" key="6">
    <source>
        <dbReference type="ARBA" id="ARBA00022777"/>
    </source>
</evidence>
<keyword evidence="4" id="KW-0808">Transferase</keyword>
<dbReference type="EMBL" id="JBHSGG010000035">
    <property type="protein sequence ID" value="MFC4729036.1"/>
    <property type="molecule type" value="Genomic_DNA"/>
</dbReference>
<dbReference type="InterPro" id="IPR004358">
    <property type="entry name" value="Sig_transdc_His_kin-like_C"/>
</dbReference>
<evidence type="ECO:0000313" key="11">
    <source>
        <dbReference type="EMBL" id="MFC4729036.1"/>
    </source>
</evidence>
<evidence type="ECO:0000256" key="3">
    <source>
        <dbReference type="ARBA" id="ARBA00022553"/>
    </source>
</evidence>
<keyword evidence="6 11" id="KW-0418">Kinase</keyword>
<keyword evidence="9" id="KW-0472">Membrane</keyword>
<feature type="transmembrane region" description="Helical" evidence="9">
    <location>
        <begin position="146"/>
        <end position="163"/>
    </location>
</feature>
<dbReference type="InterPro" id="IPR005467">
    <property type="entry name" value="His_kinase_dom"/>
</dbReference>
<gene>
    <name evidence="11" type="ORF">ACFO3Q_12750</name>
</gene>
<keyword evidence="8" id="KW-0902">Two-component regulatory system</keyword>
<evidence type="ECO:0000256" key="1">
    <source>
        <dbReference type="ARBA" id="ARBA00000085"/>
    </source>
</evidence>
<keyword evidence="3" id="KW-0597">Phosphoprotein</keyword>
<sequence length="464" mass="51120">MNQTHPAQAHRRRPRPLHAALAWLRRVPATDPVDRRNAPVLQAILLILAVFPPPLWLYRIVAVDRPWAPWETTSLLTSLAVSAFAVFNVVLIRRGRVQWAVRQLLVVIALAQLATYVNGFNSHRYEQGLLAVWLVMAGLMVSRRGLWLMYAWTLLIFAVGIRADALNPAVPDPLPILVVDGVIAGLILLLVAIVVDRSVTALREALQAANRRGDQLATANARLHDEIAERERVQERLMHAQKVEAAGRLASGLAHDFNHLLGLIRGYAGRARRRLDAPEEIGRALDGIDTATRRAEAVSLKMLSFSRQRASQAEVFDAGDALDAMRPMLRQLFDPGVRIELDIEPAPLPLRFDRTEFELLVLNIAANADQAMPQGGMFRIRARSGDDEVRLSLQDDGHGMDDHVRAHVFDAFFTTRPEGQGTGLGLTVAHELITRAGGRIEVDSAPGKGSTIHIALPATQSEAA</sequence>
<keyword evidence="9" id="KW-1133">Transmembrane helix</keyword>
<dbReference type="Proteomes" id="UP001595892">
    <property type="component" value="Unassembled WGS sequence"/>
</dbReference>
<evidence type="ECO:0000256" key="4">
    <source>
        <dbReference type="ARBA" id="ARBA00022679"/>
    </source>
</evidence>
<evidence type="ECO:0000313" key="12">
    <source>
        <dbReference type="Proteomes" id="UP001595892"/>
    </source>
</evidence>
<keyword evidence="5" id="KW-0547">Nucleotide-binding</keyword>
<comment type="caution">
    <text evidence="11">The sequence shown here is derived from an EMBL/GenBank/DDBJ whole genome shotgun (WGS) entry which is preliminary data.</text>
</comment>